<name>A0A433PNI2_9FUNG</name>
<evidence type="ECO:0000313" key="2">
    <source>
        <dbReference type="Proteomes" id="UP000274822"/>
    </source>
</evidence>
<organism evidence="1 2">
    <name type="scientific">Jimgerdemannia flammicorona</name>
    <dbReference type="NCBI Taxonomy" id="994334"/>
    <lineage>
        <taxon>Eukaryota</taxon>
        <taxon>Fungi</taxon>
        <taxon>Fungi incertae sedis</taxon>
        <taxon>Mucoromycota</taxon>
        <taxon>Mucoromycotina</taxon>
        <taxon>Endogonomycetes</taxon>
        <taxon>Endogonales</taxon>
        <taxon>Endogonaceae</taxon>
        <taxon>Jimgerdemannia</taxon>
    </lineage>
</organism>
<dbReference type="AlphaFoldDB" id="A0A433PNI2"/>
<gene>
    <name evidence="1" type="ORF">BC938DRAFT_475848</name>
</gene>
<protein>
    <submittedName>
        <fullName evidence="1">Uncharacterized protein</fullName>
    </submittedName>
</protein>
<evidence type="ECO:0000313" key="1">
    <source>
        <dbReference type="EMBL" id="RUS19019.1"/>
    </source>
</evidence>
<dbReference type="GO" id="GO:0006190">
    <property type="term" value="P:inosine salvage"/>
    <property type="evidence" value="ECO:0007669"/>
    <property type="project" value="InterPro"/>
</dbReference>
<dbReference type="Proteomes" id="UP000274822">
    <property type="component" value="Unassembled WGS sequence"/>
</dbReference>
<dbReference type="Pfam" id="PF06437">
    <property type="entry name" value="ISN1"/>
    <property type="match status" value="1"/>
</dbReference>
<dbReference type="EMBL" id="RBNJ01021901">
    <property type="protein sequence ID" value="RUS19019.1"/>
    <property type="molecule type" value="Genomic_DNA"/>
</dbReference>
<keyword evidence="2" id="KW-1185">Reference proteome</keyword>
<accession>A0A433PNI2</accession>
<sequence length="91" mass="10673">MTSTYRINYQLKSHKRDALIEFIKTCLQTTFVLYDESVSEHSDSLVLEKLEPNHDDEVHARKDRDRKRSEKNIERYAETMGSVEALINVSV</sequence>
<dbReference type="GO" id="GO:0009117">
    <property type="term" value="P:nucleotide metabolic process"/>
    <property type="evidence" value="ECO:0007669"/>
    <property type="project" value="InterPro"/>
</dbReference>
<dbReference type="InterPro" id="IPR009453">
    <property type="entry name" value="ISN1"/>
</dbReference>
<feature type="non-terminal residue" evidence="1">
    <location>
        <position position="91"/>
    </location>
</feature>
<dbReference type="GO" id="GO:0000287">
    <property type="term" value="F:magnesium ion binding"/>
    <property type="evidence" value="ECO:0007669"/>
    <property type="project" value="InterPro"/>
</dbReference>
<dbReference type="GO" id="GO:0008253">
    <property type="term" value="F:5'-nucleotidase activity"/>
    <property type="evidence" value="ECO:0007669"/>
    <property type="project" value="InterPro"/>
</dbReference>
<proteinExistence type="predicted"/>
<comment type="caution">
    <text evidence="1">The sequence shown here is derived from an EMBL/GenBank/DDBJ whole genome shotgun (WGS) entry which is preliminary data.</text>
</comment>
<reference evidence="1 2" key="1">
    <citation type="journal article" date="2018" name="New Phytol.">
        <title>Phylogenomics of Endogonaceae and evolution of mycorrhizas within Mucoromycota.</title>
        <authorList>
            <person name="Chang Y."/>
            <person name="Desiro A."/>
            <person name="Na H."/>
            <person name="Sandor L."/>
            <person name="Lipzen A."/>
            <person name="Clum A."/>
            <person name="Barry K."/>
            <person name="Grigoriev I.V."/>
            <person name="Martin F.M."/>
            <person name="Stajich J.E."/>
            <person name="Smith M.E."/>
            <person name="Bonito G."/>
            <person name="Spatafora J.W."/>
        </authorList>
    </citation>
    <scope>NUCLEOTIDE SEQUENCE [LARGE SCALE GENOMIC DNA]</scope>
    <source>
        <strain evidence="1 2">AD002</strain>
    </source>
</reference>